<evidence type="ECO:0000313" key="1">
    <source>
        <dbReference type="EMBL" id="MBJ3763921.1"/>
    </source>
</evidence>
<accession>A0A934MEY1</accession>
<dbReference type="RefSeq" id="WP_198917093.1">
    <property type="nucleotide sequence ID" value="NZ_JAEKPD010000015.1"/>
</dbReference>
<reference evidence="1" key="1">
    <citation type="submission" date="2020-12" db="EMBL/GenBank/DDBJ databases">
        <title>Bacterial taxonomy.</title>
        <authorList>
            <person name="Pan X."/>
        </authorList>
    </citation>
    <scope>NUCLEOTIDE SEQUENCE</scope>
    <source>
        <strain evidence="1">KCTC 52957</strain>
    </source>
</reference>
<gene>
    <name evidence="1" type="ORF">ILP92_14305</name>
</gene>
<protein>
    <submittedName>
        <fullName evidence="1">Uncharacterized protein</fullName>
    </submittedName>
</protein>
<dbReference type="AlphaFoldDB" id="A0A934MEY1"/>
<evidence type="ECO:0000313" key="2">
    <source>
        <dbReference type="Proteomes" id="UP000642488"/>
    </source>
</evidence>
<comment type="caution">
    <text evidence="1">The sequence shown here is derived from an EMBL/GenBank/DDBJ whole genome shotgun (WGS) entry which is preliminary data.</text>
</comment>
<name>A0A934MEY1_9RHOB</name>
<organism evidence="1 2">
    <name type="scientific">Palleronia pontilimi</name>
    <dbReference type="NCBI Taxonomy" id="1964209"/>
    <lineage>
        <taxon>Bacteria</taxon>
        <taxon>Pseudomonadati</taxon>
        <taxon>Pseudomonadota</taxon>
        <taxon>Alphaproteobacteria</taxon>
        <taxon>Rhodobacterales</taxon>
        <taxon>Roseobacteraceae</taxon>
        <taxon>Palleronia</taxon>
    </lineage>
</organism>
<keyword evidence="2" id="KW-1185">Reference proteome</keyword>
<dbReference type="EMBL" id="JAEKPD010000015">
    <property type="protein sequence ID" value="MBJ3763921.1"/>
    <property type="molecule type" value="Genomic_DNA"/>
</dbReference>
<dbReference type="Proteomes" id="UP000642488">
    <property type="component" value="Unassembled WGS sequence"/>
</dbReference>
<proteinExistence type="predicted"/>
<sequence>MRRLAYSDLPLENNWKPYWGTDPDARIIHFHGPKAQDIRVFQRGGDIPSQAHLVELWQRDPDAYETYAKL</sequence>